<evidence type="ECO:0000256" key="2">
    <source>
        <dbReference type="SAM" id="MobiDB-lite"/>
    </source>
</evidence>
<feature type="compositionally biased region" description="Basic and acidic residues" evidence="2">
    <location>
        <begin position="252"/>
        <end position="282"/>
    </location>
</feature>
<keyword evidence="5" id="KW-1185">Reference proteome</keyword>
<feature type="compositionally biased region" description="Basic and acidic residues" evidence="2">
    <location>
        <begin position="89"/>
        <end position="99"/>
    </location>
</feature>
<organism evidence="4 5">
    <name type="scientific">Marasmius crinis-equi</name>
    <dbReference type="NCBI Taxonomy" id="585013"/>
    <lineage>
        <taxon>Eukaryota</taxon>
        <taxon>Fungi</taxon>
        <taxon>Dikarya</taxon>
        <taxon>Basidiomycota</taxon>
        <taxon>Agaricomycotina</taxon>
        <taxon>Agaricomycetes</taxon>
        <taxon>Agaricomycetidae</taxon>
        <taxon>Agaricales</taxon>
        <taxon>Marasmiineae</taxon>
        <taxon>Marasmiaceae</taxon>
        <taxon>Marasmius</taxon>
    </lineage>
</organism>
<dbReference type="InterPro" id="IPR004827">
    <property type="entry name" value="bZIP"/>
</dbReference>
<keyword evidence="1" id="KW-0175">Coiled coil</keyword>
<feature type="compositionally biased region" description="Pro residues" evidence="2">
    <location>
        <begin position="46"/>
        <end position="60"/>
    </location>
</feature>
<dbReference type="EMBL" id="JBAHYK010003073">
    <property type="protein sequence ID" value="KAL0563982.1"/>
    <property type="molecule type" value="Genomic_DNA"/>
</dbReference>
<feature type="region of interest" description="Disordered" evidence="2">
    <location>
        <begin position="250"/>
        <end position="290"/>
    </location>
</feature>
<gene>
    <name evidence="4" type="ORF">V5O48_018072</name>
</gene>
<dbReference type="Proteomes" id="UP001465976">
    <property type="component" value="Unassembled WGS sequence"/>
</dbReference>
<feature type="region of interest" description="Disordered" evidence="2">
    <location>
        <begin position="1"/>
        <end position="146"/>
    </location>
</feature>
<dbReference type="InterPro" id="IPR046347">
    <property type="entry name" value="bZIP_sf"/>
</dbReference>
<feature type="domain" description="BZIP" evidence="3">
    <location>
        <begin position="201"/>
        <end position="215"/>
    </location>
</feature>
<feature type="non-terminal residue" evidence="4">
    <location>
        <position position="383"/>
    </location>
</feature>
<reference evidence="4 5" key="1">
    <citation type="submission" date="2024-02" db="EMBL/GenBank/DDBJ databases">
        <title>A draft genome for the cacao thread blight pathogen Marasmius crinis-equi.</title>
        <authorList>
            <person name="Cohen S.P."/>
            <person name="Baruah I.K."/>
            <person name="Amoako-Attah I."/>
            <person name="Bukari Y."/>
            <person name="Meinhardt L.W."/>
            <person name="Bailey B.A."/>
        </authorList>
    </citation>
    <scope>NUCLEOTIDE SEQUENCE [LARGE SCALE GENOMIC DNA]</scope>
    <source>
        <strain evidence="4 5">GH-76</strain>
    </source>
</reference>
<dbReference type="CDD" id="cd12193">
    <property type="entry name" value="bZIP_GCN4"/>
    <property type="match status" value="2"/>
</dbReference>
<evidence type="ECO:0000256" key="1">
    <source>
        <dbReference type="SAM" id="Coils"/>
    </source>
</evidence>
<proteinExistence type="predicted"/>
<dbReference type="PROSITE" id="PS00036">
    <property type="entry name" value="BZIP_BASIC"/>
    <property type="match status" value="1"/>
</dbReference>
<feature type="coiled-coil region" evidence="1">
    <location>
        <begin position="298"/>
        <end position="325"/>
    </location>
</feature>
<comment type="caution">
    <text evidence="4">The sequence shown here is derived from an EMBL/GenBank/DDBJ whole genome shotgun (WGS) entry which is preliminary data.</text>
</comment>
<dbReference type="Gene3D" id="3.30.160.60">
    <property type="entry name" value="Classic Zinc Finger"/>
    <property type="match status" value="1"/>
</dbReference>
<name>A0ABR3EM60_9AGAR</name>
<dbReference type="SUPFAM" id="SSF57959">
    <property type="entry name" value="Leucine zipper domain"/>
    <property type="match status" value="1"/>
</dbReference>
<sequence>MNCEDGTNQYHHKTSGEADIPMYHPIPSQLPRIPSPMFSDALPLSPTVPIPPSSYTPPTHPQGAGVSHEPENEIPAPGPSRRQPSRRSSRTDAHHDPYPKRRPHSHLQVESSDDDEELGDLPHNATDQQRIEYRRRSNALATRRSRRRKELYRQELEQLVNQLTTAQTEMCKTRAESRMGIVTSLGDLPPDATDQEKIEYKRHSNAFAAHRSRKRKEVYRQELEFMVEQLTMEAEKWKSLAEMGMVPSVDDSTLRKQERTFMDSESSNERPSKRITTEEPRPAEQQLRGGGDFLGLMRDHNEMRLMQLEKILNDAEQQKALLQSKGDDAQAWLDLLQLLGDYPSISTRLRSTVFSVMIRLAKNSGLHPKCLSIQNVKKVGDHP</sequence>
<evidence type="ECO:0000313" key="5">
    <source>
        <dbReference type="Proteomes" id="UP001465976"/>
    </source>
</evidence>
<accession>A0ABR3EM60</accession>
<evidence type="ECO:0000259" key="3">
    <source>
        <dbReference type="PROSITE" id="PS00036"/>
    </source>
</evidence>
<evidence type="ECO:0000313" key="4">
    <source>
        <dbReference type="EMBL" id="KAL0563982.1"/>
    </source>
</evidence>
<protein>
    <recommendedName>
        <fullName evidence="3">BZIP domain-containing protein</fullName>
    </recommendedName>
</protein>